<dbReference type="Gene3D" id="1.10.357.140">
    <property type="entry name" value="UbiA prenyltransferase"/>
    <property type="match status" value="1"/>
</dbReference>
<dbReference type="Proteomes" id="UP001295463">
    <property type="component" value="Chromosome"/>
</dbReference>
<feature type="transmembrane region" description="Helical" evidence="6">
    <location>
        <begin position="14"/>
        <end position="33"/>
    </location>
</feature>
<evidence type="ECO:0000256" key="4">
    <source>
        <dbReference type="ARBA" id="ARBA00022989"/>
    </source>
</evidence>
<name>A0ABM9D762_9BACT</name>
<proteinExistence type="predicted"/>
<evidence type="ECO:0000313" key="8">
    <source>
        <dbReference type="Proteomes" id="UP001295463"/>
    </source>
</evidence>
<sequence length="280" mass="30660">MIRPYLTMLRPTQWLKNLMLFFPPFLAGYLPGGPAFTEGVWLFAAFCLVSSAGYLFNDLLDCEQDRLHPRKRLRPLPSGTVAPRAVTVICALLVLAGLGLARLVSPQMFLFCGGYALLLCGYTLYLKQLPVVDIFCIAAGFLIRLQAGGTLFGVTVSPWLFLTVFLLAVFLSTGKRLGEVRLLGEGAGNHRGSLAHYPEGFLAGTMHLTGAAVLVTYAMYTLQKPRLVYSVPLCLFGLLRYLLRVSSGKGGDPTESLLHDRVLLVVGIAWAALVVWSIHR</sequence>
<keyword evidence="3 6" id="KW-0812">Transmembrane</keyword>
<evidence type="ECO:0000256" key="1">
    <source>
        <dbReference type="ARBA" id="ARBA00004141"/>
    </source>
</evidence>
<feature type="transmembrane region" description="Helical" evidence="6">
    <location>
        <begin position="107"/>
        <end position="126"/>
    </location>
</feature>
<organism evidence="7 8">
    <name type="scientific">Trichlorobacter ammonificans</name>
    <dbReference type="NCBI Taxonomy" id="2916410"/>
    <lineage>
        <taxon>Bacteria</taxon>
        <taxon>Pseudomonadati</taxon>
        <taxon>Thermodesulfobacteriota</taxon>
        <taxon>Desulfuromonadia</taxon>
        <taxon>Geobacterales</taxon>
        <taxon>Geobacteraceae</taxon>
        <taxon>Trichlorobacter</taxon>
    </lineage>
</organism>
<feature type="transmembrane region" description="Helical" evidence="6">
    <location>
        <begin position="201"/>
        <end position="220"/>
    </location>
</feature>
<dbReference type="Pfam" id="PF01040">
    <property type="entry name" value="UbiA"/>
    <property type="match status" value="1"/>
</dbReference>
<accession>A0ABM9D762</accession>
<keyword evidence="4 6" id="KW-1133">Transmembrane helix</keyword>
<dbReference type="PANTHER" id="PTHR42723:SF1">
    <property type="entry name" value="CHLOROPHYLL SYNTHASE, CHLOROPLASTIC"/>
    <property type="match status" value="1"/>
</dbReference>
<comment type="subcellular location">
    <subcellularLocation>
        <location evidence="1">Membrane</location>
        <topology evidence="1">Multi-pass membrane protein</topology>
    </subcellularLocation>
</comment>
<evidence type="ECO:0000256" key="6">
    <source>
        <dbReference type="SAM" id="Phobius"/>
    </source>
</evidence>
<keyword evidence="7" id="KW-0328">Glycosyltransferase</keyword>
<dbReference type="EMBL" id="OW150024">
    <property type="protein sequence ID" value="CAH2031070.1"/>
    <property type="molecule type" value="Genomic_DNA"/>
</dbReference>
<dbReference type="InterPro" id="IPR000537">
    <property type="entry name" value="UbiA_prenyltransferase"/>
</dbReference>
<gene>
    <name evidence="7" type="ORF">GEAMG1_1240</name>
</gene>
<dbReference type="CDD" id="cd13963">
    <property type="entry name" value="PT_UbiA_2"/>
    <property type="match status" value="1"/>
</dbReference>
<reference evidence="7 8" key="1">
    <citation type="submission" date="2022-03" db="EMBL/GenBank/DDBJ databases">
        <authorList>
            <person name="Koch H."/>
        </authorList>
    </citation>
    <scope>NUCLEOTIDE SEQUENCE [LARGE SCALE GENOMIC DNA]</scope>
    <source>
        <strain evidence="7 8">G1</strain>
    </source>
</reference>
<keyword evidence="8" id="KW-1185">Reference proteome</keyword>
<protein>
    <submittedName>
        <fullName evidence="7">Phosphoribose diphosphate--decaprenyl-phosphate phosphoribosyltransferase</fullName>
    </submittedName>
</protein>
<feature type="transmembrane region" description="Helical" evidence="6">
    <location>
        <begin position="227"/>
        <end position="243"/>
    </location>
</feature>
<feature type="transmembrane region" description="Helical" evidence="6">
    <location>
        <begin position="39"/>
        <end position="60"/>
    </location>
</feature>
<evidence type="ECO:0000256" key="5">
    <source>
        <dbReference type="ARBA" id="ARBA00023136"/>
    </source>
</evidence>
<keyword evidence="7" id="KW-0808">Transferase</keyword>
<dbReference type="GO" id="GO:0016757">
    <property type="term" value="F:glycosyltransferase activity"/>
    <property type="evidence" value="ECO:0007669"/>
    <property type="project" value="UniProtKB-KW"/>
</dbReference>
<feature type="transmembrane region" description="Helical" evidence="6">
    <location>
        <begin position="81"/>
        <end position="101"/>
    </location>
</feature>
<evidence type="ECO:0000256" key="3">
    <source>
        <dbReference type="ARBA" id="ARBA00022692"/>
    </source>
</evidence>
<keyword evidence="5 6" id="KW-0472">Membrane</keyword>
<evidence type="ECO:0000313" key="7">
    <source>
        <dbReference type="EMBL" id="CAH2031070.1"/>
    </source>
</evidence>
<dbReference type="NCBIfam" id="NF008978">
    <property type="entry name" value="PRK12324.1-4"/>
    <property type="match status" value="1"/>
</dbReference>
<dbReference type="InterPro" id="IPR050475">
    <property type="entry name" value="Prenyltransferase_related"/>
</dbReference>
<keyword evidence="2" id="KW-1003">Cell membrane</keyword>
<feature type="transmembrane region" description="Helical" evidence="6">
    <location>
        <begin position="263"/>
        <end position="279"/>
    </location>
</feature>
<dbReference type="InterPro" id="IPR044878">
    <property type="entry name" value="UbiA_sf"/>
</dbReference>
<evidence type="ECO:0000256" key="2">
    <source>
        <dbReference type="ARBA" id="ARBA00022475"/>
    </source>
</evidence>
<dbReference type="PANTHER" id="PTHR42723">
    <property type="entry name" value="CHLOROPHYLL SYNTHASE"/>
    <property type="match status" value="1"/>
</dbReference>
<feature type="transmembrane region" description="Helical" evidence="6">
    <location>
        <begin position="147"/>
        <end position="171"/>
    </location>
</feature>
<dbReference type="RefSeq" id="WP_305731913.1">
    <property type="nucleotide sequence ID" value="NZ_OW150024.1"/>
</dbReference>